<gene>
    <name evidence="1" type="ORF">D9J61_19845</name>
</gene>
<organism evidence="1 2">
    <name type="scientific">Escherichia coli</name>
    <dbReference type="NCBI Taxonomy" id="562"/>
    <lineage>
        <taxon>Bacteria</taxon>
        <taxon>Pseudomonadati</taxon>
        <taxon>Pseudomonadota</taxon>
        <taxon>Gammaproteobacteria</taxon>
        <taxon>Enterobacterales</taxon>
        <taxon>Enterobacteriaceae</taxon>
        <taxon>Escherichia</taxon>
    </lineage>
</organism>
<comment type="caution">
    <text evidence="1">The sequence shown here is derived from an EMBL/GenBank/DDBJ whole genome shotgun (WGS) entry which is preliminary data.</text>
</comment>
<evidence type="ECO:0000313" key="1">
    <source>
        <dbReference type="EMBL" id="EAC1534259.1"/>
    </source>
</evidence>
<proteinExistence type="predicted"/>
<accession>A0A0A2NES2</accession>
<dbReference type="AlphaFoldDB" id="A0A0A2NES2"/>
<sequence length="81" mass="9249">MSILSIMLYITVFMAVAATVRYAVLRFLVWVKPNAYIELTYTDPEGRTAKRKVSVRNENDAEELALLLRELKTRNEASAGR</sequence>
<name>A0A0A2NES2_ECOLX</name>
<evidence type="ECO:0000313" key="2">
    <source>
        <dbReference type="Proteomes" id="UP000382540"/>
    </source>
</evidence>
<dbReference type="Proteomes" id="UP000382540">
    <property type="component" value="Unassembled WGS sequence"/>
</dbReference>
<reference evidence="1 2" key="1">
    <citation type="submission" date="2018-10" db="EMBL/GenBank/DDBJ databases">
        <authorList>
            <consortium name="NARMS: The National Antimicrobial Resistance Monitoring System"/>
        </authorList>
    </citation>
    <scope>NUCLEOTIDE SEQUENCE [LARGE SCALE GENOMIC DNA]</scope>
    <source>
        <strain evidence="1 2">CVM N17EC1330</strain>
    </source>
</reference>
<dbReference type="EMBL" id="AAAGZE010000063">
    <property type="protein sequence ID" value="EAC1534259.1"/>
    <property type="molecule type" value="Genomic_DNA"/>
</dbReference>
<protein>
    <submittedName>
        <fullName evidence="1">Uncharacterized protein</fullName>
    </submittedName>
</protein>